<evidence type="ECO:0008006" key="3">
    <source>
        <dbReference type="Google" id="ProtNLM"/>
    </source>
</evidence>
<accession>A0A2U1BBY0</accession>
<organism evidence="1 2">
    <name type="scientific">Intestinimonas butyriciproducens</name>
    <dbReference type="NCBI Taxonomy" id="1297617"/>
    <lineage>
        <taxon>Bacteria</taxon>
        <taxon>Bacillati</taxon>
        <taxon>Bacillota</taxon>
        <taxon>Clostridia</taxon>
        <taxon>Eubacteriales</taxon>
        <taxon>Intestinimonas</taxon>
    </lineage>
</organism>
<dbReference type="GeneID" id="93230647"/>
<dbReference type="EMBL" id="QEKK01000020">
    <property type="protein sequence ID" value="PVY46162.1"/>
    <property type="molecule type" value="Genomic_DNA"/>
</dbReference>
<sequence>MSKQYDPSRQFQTIAEASRTTGLSQYFLRRGCWDNSIPHIRAGATKYLINVPLMMQRLNEQSEVGAQAKA</sequence>
<dbReference type="RefSeq" id="WP_116722625.1">
    <property type="nucleotide sequence ID" value="NZ_CP011524.1"/>
</dbReference>
<protein>
    <recommendedName>
        <fullName evidence="3">DNA-binding protein</fullName>
    </recommendedName>
</protein>
<evidence type="ECO:0000313" key="1">
    <source>
        <dbReference type="EMBL" id="PVY46162.1"/>
    </source>
</evidence>
<dbReference type="AlphaFoldDB" id="A0A2U1BBY0"/>
<dbReference type="Proteomes" id="UP000245778">
    <property type="component" value="Unassembled WGS sequence"/>
</dbReference>
<reference evidence="1 2" key="1">
    <citation type="submission" date="2018-04" db="EMBL/GenBank/DDBJ databases">
        <title>Genomic Encyclopedia of Type Strains, Phase IV (KMG-IV): sequencing the most valuable type-strain genomes for metagenomic binning, comparative biology and taxonomic classification.</title>
        <authorList>
            <person name="Goeker M."/>
        </authorList>
    </citation>
    <scope>NUCLEOTIDE SEQUENCE [LARGE SCALE GENOMIC DNA]</scope>
    <source>
        <strain evidence="1 2">DSM 26588</strain>
    </source>
</reference>
<proteinExistence type="predicted"/>
<name>A0A2U1BBY0_9FIRM</name>
<evidence type="ECO:0000313" key="2">
    <source>
        <dbReference type="Proteomes" id="UP000245778"/>
    </source>
</evidence>
<comment type="caution">
    <text evidence="1">The sequence shown here is derived from an EMBL/GenBank/DDBJ whole genome shotgun (WGS) entry which is preliminary data.</text>
</comment>
<dbReference type="OrthoDB" id="1854096at2"/>
<gene>
    <name evidence="1" type="ORF">C7373_12011</name>
</gene>